<dbReference type="EMBL" id="JAODUP010000023">
    <property type="protein sequence ID" value="KAK2167831.1"/>
    <property type="molecule type" value="Genomic_DNA"/>
</dbReference>
<keyword evidence="4" id="KW-1185">Reference proteome</keyword>
<feature type="region of interest" description="Disordered" evidence="1">
    <location>
        <begin position="2003"/>
        <end position="2043"/>
    </location>
</feature>
<feature type="compositionally biased region" description="Low complexity" evidence="1">
    <location>
        <begin position="1841"/>
        <end position="1855"/>
    </location>
</feature>
<feature type="region of interest" description="Disordered" evidence="1">
    <location>
        <begin position="1534"/>
        <end position="1582"/>
    </location>
</feature>
<feature type="region of interest" description="Disordered" evidence="1">
    <location>
        <begin position="388"/>
        <end position="421"/>
    </location>
</feature>
<evidence type="ECO:0000256" key="1">
    <source>
        <dbReference type="SAM" id="MobiDB-lite"/>
    </source>
</evidence>
<feature type="domain" description="TASOR pseudo-PARP" evidence="2">
    <location>
        <begin position="215"/>
        <end position="361"/>
    </location>
</feature>
<feature type="compositionally biased region" description="Basic and acidic residues" evidence="1">
    <location>
        <begin position="2005"/>
        <end position="2014"/>
    </location>
</feature>
<evidence type="ECO:0000313" key="4">
    <source>
        <dbReference type="Proteomes" id="UP001208570"/>
    </source>
</evidence>
<sequence>MQLKKPNKQRKHHWWVNDIDRNRLQQGASHYLIKEVQFDGEKFDQYFRLRESKIPPNGSVSSGGLAVKQSALGANGRRFEPLCRSRIRIDTQPPDESDAVPVHMESLYSVYVLFHFCRIRMPHMQVIMAARKSSVEEDTIDVNSLRSFTIPKKKKSKRELFETIALNSREFQHELLPIFEKHLKEKDGTKNFSFISARLVHNDELLNSYLQRRKEMRRNGYTDKDVQDTFAFLYSEVDYQIRQICEHGVKVGNVSSSVLGNPEMGVSLCRHPDLSRPSPFVKNRDGQIIIFKFMKGKVKMMAENRGGVPLDPQPNYDCHISKQTNTIDNTMPQQTAYESTQYYLFEYGDFDLEERPRQVYPYAVLQFKFVGEPKLAPKILLTKSVSVPKTTSGRPLSFPSQSILSRGVPVSPHPCLSQQPSVEIRNDPRRKRLVLQNTPMDEPPIMRVKPNENDPRLRPRAPQKIINQSSLIQDPKPNPITSVPKKVARVGHVGSEVDSGGIVVWNGSLKNKDIHICPADIVVFGDPVKPVRLGSQLNVNKRLSLDGIKRQYFMGLTNLPKNKEIKHNNHYYCYAELRPTKDNEEKFSRLLLYLSKKSVAVLSPLADHNVLVLLANSGLTQFLGLNVQETPRNILHCVFVSAFSRKSLAFSKNSIKLSESMSSPLPSPAQSKSLPSPSSLISYTPSPSTPAPSPDSSGAGQRAPLLNPELVSQTFSGQSFEATPRDTSSMSVSSPGSVNSWSLPPSPSVFSSPSPADSQNQYAEQDIYNDGYQKFVPVDSLIYRKNLTKAFLDQTLLQDKRNIDVARRRASVGQQGQQQYQKPIDGTALEIFTNRQASYSNSNVKIPLSMSGLGLQISGVKVHPASSQNKVANSPAMNAGMYVGKSTSIIGPLGQVIEPISPAGSASSSCASPAPNSPYPIITMDGNSLVDQLQQQLHRKMSPIKDVDAQLRISPAKADQLQQQLHQKMSPLRPPPSPYGEVSSIAVGQVNLSSSYHSPVSHLSVPGSPQVTSVSQFLSPEIQQAASPGMVHSLDSRMSHATNTALPNVQAMKVQQNPSAQTTPGISVPRTVNNLGSETSHPGGFAVPLALDPRKAGPGLPCGPGPGTPHGPGPGLLQSLGLAEELKLSHSIHNANIPVSESVPCSLQSPLRQHQQCSMRPASLYPCNQQSQHSVVQKEPIRLGQEVTQSIVGSNQVEPKVSSDPRLARHDVTLQPTSSGSYMANDQNVLPDLSTSGASILQNILTMAKRDPAPPNAEALSQPPLVGRVGIPSRNPRPSNDSSLLMVGNTTLETSQNLVQSLSVGATSLTAKCTPVAGASVSQTNSRTINTSAKLMPSTILMSNGNSRTANSMSNNISTVSSGYRPVLSTMCSSSNGSSSNSLEVGLTKPCQTGRLITESDSSTVISATWQGSESNSVDDDDDDDDAGRLTSSSMEGCHSGQPYDPLGVPQDLSENDSNSVVSPPRVSLSDIDDLKDDFNEIVCSPLLSRKVSAMEDSELKLSDDLINLIVRSQPLAAKAARELREQIHHIEEQSKQIKRKNKLVEESLSTEQSDVPRKHNTTSPEVRNSSVEPIPQSRSTAHIREDAVKNRVKRNVPAEVDHGSLKRQCWSPGLEQNKVCLKSLTAGSVSGESSAHISDAEFTSIGKVKSCDLKVNINCDSDGRNKDISVLESPTFDQNVYISPATPKVKEIPMDVLVEDIAQGKAAETSIKYARELLYYNQLYEKSSNQQLLALGLDYVSVRFLGGARVHRLQENNELCVVKEIRKSERDKADYLTRDVTKEDALQKSVNIVLHEMSNKEETDEYDERVLLCQIALHYLLPLGQAPDEERREVLDDSGDSQPGSSCSGSQGLLNKVSSPIEYHHLNKRHLQTKQDEEEKQEIFHIYKKHRDLADVLRYLSSQNFHSRHTRPLHTIFSGPFSKRDSYQKSHHPKKTSLVDLSLVKEERSRKDDDDDKVYSSSDGEHPLKWRQLTERVDGTPTTVMFTKEIQQRQHKPMFTSTKGKLETSRNKCSENAALSTSSSDSDVKYSKQQLAAATTPVIPTHMSVTEIPSSPR</sequence>
<feature type="compositionally biased region" description="Polar residues" evidence="1">
    <location>
        <begin position="1562"/>
        <end position="1581"/>
    </location>
</feature>
<name>A0AAD9NGW6_9ANNE</name>
<feature type="compositionally biased region" description="Low complexity" evidence="1">
    <location>
        <begin position="728"/>
        <end position="758"/>
    </location>
</feature>
<feature type="compositionally biased region" description="Polar residues" evidence="1">
    <location>
        <begin position="388"/>
        <end position="404"/>
    </location>
</feature>
<dbReference type="Pfam" id="PF12509">
    <property type="entry name" value="DUF3715"/>
    <property type="match status" value="1"/>
</dbReference>
<feature type="region of interest" description="Disordered" evidence="1">
    <location>
        <begin position="659"/>
        <end position="703"/>
    </location>
</feature>
<protein>
    <recommendedName>
        <fullName evidence="2">TASOR pseudo-PARP domain-containing protein</fullName>
    </recommendedName>
</protein>
<dbReference type="PANTHER" id="PTHR16207:SF11">
    <property type="entry name" value="SET DOMAIN-CONTAINING PROTEIN"/>
    <property type="match status" value="1"/>
</dbReference>
<accession>A0AAD9NGW6</accession>
<dbReference type="InterPro" id="IPR022188">
    <property type="entry name" value="TASOR_DUF3715"/>
</dbReference>
<feature type="region of interest" description="Disordered" evidence="1">
    <location>
        <begin position="719"/>
        <end position="760"/>
    </location>
</feature>
<dbReference type="GO" id="GO:0045814">
    <property type="term" value="P:negative regulation of gene expression, epigenetic"/>
    <property type="evidence" value="ECO:0007669"/>
    <property type="project" value="InterPro"/>
</dbReference>
<evidence type="ECO:0000259" key="2">
    <source>
        <dbReference type="Pfam" id="PF12509"/>
    </source>
</evidence>
<proteinExistence type="predicted"/>
<feature type="region of interest" description="Disordered" evidence="1">
    <location>
        <begin position="1409"/>
        <end position="1470"/>
    </location>
</feature>
<feature type="compositionally biased region" description="Pro residues" evidence="1">
    <location>
        <begin position="1101"/>
        <end position="1112"/>
    </location>
</feature>
<feature type="compositionally biased region" description="Low complexity" evidence="1">
    <location>
        <begin position="659"/>
        <end position="686"/>
    </location>
</feature>
<organism evidence="3 4">
    <name type="scientific">Paralvinella palmiformis</name>
    <dbReference type="NCBI Taxonomy" id="53620"/>
    <lineage>
        <taxon>Eukaryota</taxon>
        <taxon>Metazoa</taxon>
        <taxon>Spiralia</taxon>
        <taxon>Lophotrochozoa</taxon>
        <taxon>Annelida</taxon>
        <taxon>Polychaeta</taxon>
        <taxon>Sedentaria</taxon>
        <taxon>Canalipalpata</taxon>
        <taxon>Terebellida</taxon>
        <taxon>Terebelliformia</taxon>
        <taxon>Alvinellidae</taxon>
        <taxon>Paralvinella</taxon>
    </lineage>
</organism>
<comment type="caution">
    <text evidence="3">The sequence shown here is derived from an EMBL/GenBank/DDBJ whole genome shotgun (WGS) entry which is preliminary data.</text>
</comment>
<evidence type="ECO:0000313" key="3">
    <source>
        <dbReference type="EMBL" id="KAK2167831.1"/>
    </source>
</evidence>
<dbReference type="PANTHER" id="PTHR16207">
    <property type="entry name" value="SET DOMAIN-CONTAINING PROTEIN"/>
    <property type="match status" value="1"/>
</dbReference>
<dbReference type="GO" id="GO:0005654">
    <property type="term" value="C:nucleoplasm"/>
    <property type="evidence" value="ECO:0007669"/>
    <property type="project" value="TreeGrafter"/>
</dbReference>
<gene>
    <name evidence="3" type="ORF">LSH36_23g02025</name>
</gene>
<feature type="compositionally biased region" description="Acidic residues" evidence="1">
    <location>
        <begin position="1417"/>
        <end position="1426"/>
    </location>
</feature>
<reference evidence="3" key="1">
    <citation type="journal article" date="2023" name="Mol. Biol. Evol.">
        <title>Third-Generation Sequencing Reveals the Adaptive Role of the Epigenome in Three Deep-Sea Polychaetes.</title>
        <authorList>
            <person name="Perez M."/>
            <person name="Aroh O."/>
            <person name="Sun Y."/>
            <person name="Lan Y."/>
            <person name="Juniper S.K."/>
            <person name="Young C.R."/>
            <person name="Angers B."/>
            <person name="Qian P.Y."/>
        </authorList>
    </citation>
    <scope>NUCLEOTIDE SEQUENCE</scope>
    <source>
        <strain evidence="3">P08H-3</strain>
    </source>
</reference>
<dbReference type="Proteomes" id="UP001208570">
    <property type="component" value="Unassembled WGS sequence"/>
</dbReference>
<feature type="compositionally biased region" description="Basic and acidic residues" evidence="1">
    <location>
        <begin position="1944"/>
        <end position="1953"/>
    </location>
</feature>
<feature type="region of interest" description="Disordered" evidence="1">
    <location>
        <begin position="1925"/>
        <end position="1970"/>
    </location>
</feature>
<feature type="region of interest" description="Disordered" evidence="1">
    <location>
        <begin position="1831"/>
        <end position="1855"/>
    </location>
</feature>
<dbReference type="InterPro" id="IPR046432">
    <property type="entry name" value="TASOR"/>
</dbReference>
<feature type="region of interest" description="Disordered" evidence="1">
    <location>
        <begin position="1077"/>
        <end position="1117"/>
    </location>
</feature>